<feature type="transmembrane region" description="Helical" evidence="1">
    <location>
        <begin position="169"/>
        <end position="187"/>
    </location>
</feature>
<keyword evidence="1" id="KW-0472">Membrane</keyword>
<evidence type="ECO:0000313" key="4">
    <source>
        <dbReference type="Proteomes" id="UP000002366"/>
    </source>
</evidence>
<dbReference type="HOGENOM" id="CLU_578264_0_0_0"/>
<reference evidence="3 4" key="1">
    <citation type="journal article" date="2010" name="Stand. Genomic Sci.">
        <title>Complete genome sequence of Aminobacterium colombiense type strain (ALA-1).</title>
        <authorList>
            <person name="Chertkov O."/>
            <person name="Sikorski J."/>
            <person name="Brambilla E."/>
            <person name="Lapidus A."/>
            <person name="Copeland A."/>
            <person name="Glavina Del Rio T."/>
            <person name="Nolan M."/>
            <person name="Lucas S."/>
            <person name="Tice H."/>
            <person name="Cheng J.F."/>
            <person name="Han C."/>
            <person name="Detter J.C."/>
            <person name="Bruce D."/>
            <person name="Tapia R."/>
            <person name="Goodwin L."/>
            <person name="Pitluck S."/>
            <person name="Liolios K."/>
            <person name="Ivanova N."/>
            <person name="Mavromatis K."/>
            <person name="Ovchinnikova G."/>
            <person name="Pati A."/>
            <person name="Chen A."/>
            <person name="Palaniappan K."/>
            <person name="Land M."/>
            <person name="Hauser L."/>
            <person name="Chang Y.J."/>
            <person name="Jeffries C.D."/>
            <person name="Spring S."/>
            <person name="Rohde M."/>
            <person name="Goker M."/>
            <person name="Bristow J."/>
            <person name="Eisen J.A."/>
            <person name="Markowitz V."/>
            <person name="Hugenholtz P."/>
            <person name="Kyrpides N.C."/>
            <person name="Klenk H.P."/>
        </authorList>
    </citation>
    <scope>NUCLEOTIDE SEQUENCE [LARGE SCALE GENOMIC DNA]</scope>
    <source>
        <strain evidence="4">DSM 12261 / ALA-1</strain>
    </source>
</reference>
<evidence type="ECO:0000256" key="1">
    <source>
        <dbReference type="SAM" id="Phobius"/>
    </source>
</evidence>
<dbReference type="AlphaFoldDB" id="D5EFD4"/>
<dbReference type="STRING" id="572547.Amico_1143"/>
<gene>
    <name evidence="3" type="ordered locus">Amico_1143</name>
</gene>
<sequence>MSVNSEYLENELRKIGAWDAFKNKKEIKALEEILSENEPLWAISKAAYENNLGTLVVSPRRIIFLRKTITSKIITNEILIEKIDSVGPVKGMLTGSIDIYISGKKQKITNIITNATNIKDAIEHAMRKEEYTPPQPKSDIEVSINTEQPNIPRPSQNQKESPQKSKKKWLVVAIIVLFAFTALVSLIPDAPKENYELLAISNADMPTYSRRAVKITVPLGLTKEQLTEVMTDVAKKVKKDEKVDRVWVHAYHDKTEDYSVVTAATIDIDDKGNGSGEVEFAPFYFSDPEKYTVNKLPENKRKEYYSNKVLIERMFLEDTPGKEDKAIESLRKEYGISEKEEADILFEANIMGWRGPNEEKYAKDGYYIPKEEVGKEWYQCGTLHSSSSDEWLEASHQNRIATCADYLLKLYEDDTLNISLPPKKNMPSLLHEVKKYAEEMAVAIDEVFRSSEEKLSVSETAALLMVQAGWLD</sequence>
<keyword evidence="4" id="KW-1185">Reference proteome</keyword>
<name>D5EFD4_AMICL</name>
<keyword evidence="1" id="KW-0812">Transmembrane</keyword>
<evidence type="ECO:0000313" key="3">
    <source>
        <dbReference type="EMBL" id="ADE57266.1"/>
    </source>
</evidence>
<organism evidence="3 4">
    <name type="scientific">Aminobacterium colombiense (strain DSM 12261 / ALA-1)</name>
    <dbReference type="NCBI Taxonomy" id="572547"/>
    <lineage>
        <taxon>Bacteria</taxon>
        <taxon>Thermotogati</taxon>
        <taxon>Synergistota</taxon>
        <taxon>Synergistia</taxon>
        <taxon>Synergistales</taxon>
        <taxon>Aminobacteriaceae</taxon>
        <taxon>Aminobacterium</taxon>
    </lineage>
</organism>
<dbReference type="Pfam" id="PF14470">
    <property type="entry name" value="bPH_3"/>
    <property type="match status" value="1"/>
</dbReference>
<dbReference type="OrthoDB" id="2831362at2"/>
<dbReference type="KEGG" id="aco:Amico_1143"/>
<evidence type="ECO:0000259" key="2">
    <source>
        <dbReference type="Pfam" id="PF14470"/>
    </source>
</evidence>
<dbReference type="InterPro" id="IPR039519">
    <property type="entry name" value="YokE-like_PH"/>
</dbReference>
<dbReference type="Proteomes" id="UP000002366">
    <property type="component" value="Chromosome"/>
</dbReference>
<keyword evidence="1" id="KW-1133">Transmembrane helix</keyword>
<accession>D5EFD4</accession>
<dbReference type="EMBL" id="CP001997">
    <property type="protein sequence ID" value="ADE57266.1"/>
    <property type="molecule type" value="Genomic_DNA"/>
</dbReference>
<dbReference type="RefSeq" id="WP_013048529.1">
    <property type="nucleotide sequence ID" value="NC_014011.1"/>
</dbReference>
<proteinExistence type="predicted"/>
<protein>
    <recommendedName>
        <fullName evidence="2">YokE-like PH domain-containing protein</fullName>
    </recommendedName>
</protein>
<feature type="domain" description="YokE-like PH" evidence="2">
    <location>
        <begin position="35"/>
        <end position="120"/>
    </location>
</feature>